<dbReference type="SUPFAM" id="SSF109854">
    <property type="entry name" value="DinB/YfiT-like putative metalloenzymes"/>
    <property type="match status" value="1"/>
</dbReference>
<gene>
    <name evidence="2" type="ORF">SAMN04488242_1927</name>
</gene>
<sequence length="188" mass="21356">MRWGPKLVEQLEWHWDHQLRRRLDGLTDEEYFWEPVPGWSVRPVGSSSARQDPGYLQVGAGDHLIDFAFPEPSPPPVTTIAWRLGHILVGVLGMRIASHFDGPPVDYRTYDYPGSADEALRSLDAMHDQWVAGVSSWTDEDLEVPVGDREPGFGEEPRATLVLHIHRELIHHGAEIALLRDLYPGLRR</sequence>
<proteinExistence type="predicted"/>
<keyword evidence="3" id="KW-1185">Reference proteome</keyword>
<dbReference type="Pfam" id="PF12867">
    <property type="entry name" value="DinB_2"/>
    <property type="match status" value="1"/>
</dbReference>
<name>A0A1G9L0M4_9ACTN</name>
<organism evidence="2 3">
    <name type="scientific">Tessaracoccus oleiagri</name>
    <dbReference type="NCBI Taxonomy" id="686624"/>
    <lineage>
        <taxon>Bacteria</taxon>
        <taxon>Bacillati</taxon>
        <taxon>Actinomycetota</taxon>
        <taxon>Actinomycetes</taxon>
        <taxon>Propionibacteriales</taxon>
        <taxon>Propionibacteriaceae</taxon>
        <taxon>Tessaracoccus</taxon>
    </lineage>
</organism>
<dbReference type="STRING" id="686624.SAMN04488242_1927"/>
<dbReference type="Gene3D" id="1.20.120.450">
    <property type="entry name" value="dinb family like domain"/>
    <property type="match status" value="1"/>
</dbReference>
<evidence type="ECO:0000259" key="1">
    <source>
        <dbReference type="Pfam" id="PF12867"/>
    </source>
</evidence>
<evidence type="ECO:0000313" key="3">
    <source>
        <dbReference type="Proteomes" id="UP000199475"/>
    </source>
</evidence>
<reference evidence="2 3" key="1">
    <citation type="submission" date="2016-10" db="EMBL/GenBank/DDBJ databases">
        <authorList>
            <person name="de Groot N.N."/>
        </authorList>
    </citation>
    <scope>NUCLEOTIDE SEQUENCE [LARGE SCALE GENOMIC DNA]</scope>
    <source>
        <strain evidence="2 3">CGMCC 1.9159</strain>
    </source>
</reference>
<dbReference type="InterPro" id="IPR034660">
    <property type="entry name" value="DinB/YfiT-like"/>
</dbReference>
<evidence type="ECO:0000313" key="2">
    <source>
        <dbReference type="EMBL" id="SDL55479.1"/>
    </source>
</evidence>
<dbReference type="InterPro" id="IPR024775">
    <property type="entry name" value="DinB-like"/>
</dbReference>
<protein>
    <submittedName>
        <fullName evidence="2">DinB superfamily protein</fullName>
    </submittedName>
</protein>
<dbReference type="Proteomes" id="UP000199475">
    <property type="component" value="Unassembled WGS sequence"/>
</dbReference>
<accession>A0A1G9L0M4</accession>
<feature type="domain" description="DinB-like" evidence="1">
    <location>
        <begin position="10"/>
        <end position="176"/>
    </location>
</feature>
<dbReference type="AlphaFoldDB" id="A0A1G9L0M4"/>
<dbReference type="EMBL" id="FNGP01000003">
    <property type="protein sequence ID" value="SDL55479.1"/>
    <property type="molecule type" value="Genomic_DNA"/>
</dbReference>
<dbReference type="OrthoDB" id="5022306at2"/>